<accession>A0ABC9C145</accession>
<evidence type="ECO:0008006" key="4">
    <source>
        <dbReference type="Google" id="ProtNLM"/>
    </source>
</evidence>
<proteinExistence type="predicted"/>
<protein>
    <recommendedName>
        <fullName evidence="4">F-box domain-containing protein</fullName>
    </recommendedName>
</protein>
<organism evidence="2 3">
    <name type="scientific">Urochloa decumbens</name>
    <dbReference type="NCBI Taxonomy" id="240449"/>
    <lineage>
        <taxon>Eukaryota</taxon>
        <taxon>Viridiplantae</taxon>
        <taxon>Streptophyta</taxon>
        <taxon>Embryophyta</taxon>
        <taxon>Tracheophyta</taxon>
        <taxon>Spermatophyta</taxon>
        <taxon>Magnoliopsida</taxon>
        <taxon>Liliopsida</taxon>
        <taxon>Poales</taxon>
        <taxon>Poaceae</taxon>
        <taxon>PACMAD clade</taxon>
        <taxon>Panicoideae</taxon>
        <taxon>Panicodae</taxon>
        <taxon>Paniceae</taxon>
        <taxon>Melinidinae</taxon>
        <taxon>Urochloa</taxon>
    </lineage>
</organism>
<sequence>MADALQPSNTDGLHHLVVELVLLRVPSLASLVRAAAVCKLWRRVIAHACSLRLHRSLHTPAVAGYFFNRLRFCPVRRIISTARPSFVPSQTPNDVDARRFFLPGFLDEDLEGLGQPRQPPPDEGRRHRPKWPTGFPDMLVVCDPLMEPHIFSAPGDTIKVFARLSGEWVLEEAVLQKATRGLPGYKPSFLKQPLMIWTCTPGLVTLVALARELWLFSVDLATMEVKKPATADMENIIMYQCELPWPPVLHACLS</sequence>
<dbReference type="PANTHER" id="PTHR33207">
    <property type="entry name" value="F-BOX DOMAIN CONTAINING PROTEIN-RELATED"/>
    <property type="match status" value="1"/>
</dbReference>
<feature type="region of interest" description="Disordered" evidence="1">
    <location>
        <begin position="108"/>
        <end position="131"/>
    </location>
</feature>
<evidence type="ECO:0000313" key="3">
    <source>
        <dbReference type="Proteomes" id="UP001497457"/>
    </source>
</evidence>
<evidence type="ECO:0000313" key="2">
    <source>
        <dbReference type="EMBL" id="CAL5012250.1"/>
    </source>
</evidence>
<dbReference type="InterPro" id="IPR036047">
    <property type="entry name" value="F-box-like_dom_sf"/>
</dbReference>
<dbReference type="EMBL" id="OZ075138">
    <property type="protein sequence ID" value="CAL5012250.1"/>
    <property type="molecule type" value="Genomic_DNA"/>
</dbReference>
<evidence type="ECO:0000256" key="1">
    <source>
        <dbReference type="SAM" id="MobiDB-lite"/>
    </source>
</evidence>
<gene>
    <name evidence="2" type="ORF">URODEC1_LOCUS70794</name>
</gene>
<dbReference type="AlphaFoldDB" id="A0ABC9C145"/>
<reference evidence="2 3" key="2">
    <citation type="submission" date="2024-10" db="EMBL/GenBank/DDBJ databases">
        <authorList>
            <person name="Ryan C."/>
        </authorList>
    </citation>
    <scope>NUCLEOTIDE SEQUENCE [LARGE SCALE GENOMIC DNA]</scope>
</reference>
<name>A0ABC9C145_9POAL</name>
<reference evidence="3" key="1">
    <citation type="submission" date="2024-06" db="EMBL/GenBank/DDBJ databases">
        <authorList>
            <person name="Ryan C."/>
        </authorList>
    </citation>
    <scope>NUCLEOTIDE SEQUENCE [LARGE SCALE GENOMIC DNA]</scope>
</reference>
<keyword evidence="3" id="KW-1185">Reference proteome</keyword>
<dbReference type="SUPFAM" id="SSF81383">
    <property type="entry name" value="F-box domain"/>
    <property type="match status" value="1"/>
</dbReference>
<dbReference type="Proteomes" id="UP001497457">
    <property type="component" value="Chromosome 28b"/>
</dbReference>